<organism evidence="2 3">
    <name type="scientific">Alkalihalobacillus trypoxylicola</name>
    <dbReference type="NCBI Taxonomy" id="519424"/>
    <lineage>
        <taxon>Bacteria</taxon>
        <taxon>Bacillati</taxon>
        <taxon>Bacillota</taxon>
        <taxon>Bacilli</taxon>
        <taxon>Bacillales</taxon>
        <taxon>Bacillaceae</taxon>
        <taxon>Alkalihalobacillus</taxon>
    </lineage>
</organism>
<dbReference type="Proteomes" id="UP000075806">
    <property type="component" value="Unassembled WGS sequence"/>
</dbReference>
<feature type="domain" description="DinB-like" evidence="1">
    <location>
        <begin position="11"/>
        <end position="142"/>
    </location>
</feature>
<protein>
    <recommendedName>
        <fullName evidence="1">DinB-like domain-containing protein</fullName>
    </recommendedName>
</protein>
<dbReference type="InterPro" id="IPR024775">
    <property type="entry name" value="DinB-like"/>
</dbReference>
<dbReference type="RefSeq" id="WP_061950245.1">
    <property type="nucleotide sequence ID" value="NZ_LTAO01000039.1"/>
</dbReference>
<dbReference type="STRING" id="519424.AZF04_13365"/>
<dbReference type="Pfam" id="PF12867">
    <property type="entry name" value="DinB_2"/>
    <property type="match status" value="1"/>
</dbReference>
<proteinExistence type="predicted"/>
<dbReference type="OrthoDB" id="119432at2"/>
<reference evidence="2" key="1">
    <citation type="submission" date="2016-02" db="EMBL/GenBank/DDBJ databases">
        <title>Genome sequence of Bacillus trypoxylicola KCTC 13244(T).</title>
        <authorList>
            <person name="Jeong H."/>
            <person name="Park S.-H."/>
            <person name="Choi S.-K."/>
        </authorList>
    </citation>
    <scope>NUCLEOTIDE SEQUENCE [LARGE SCALE GENOMIC DNA]</scope>
    <source>
        <strain evidence="2">KCTC 13244</strain>
    </source>
</reference>
<comment type="caution">
    <text evidence="2">The sequence shown here is derived from an EMBL/GenBank/DDBJ whole genome shotgun (WGS) entry which is preliminary data.</text>
</comment>
<evidence type="ECO:0000313" key="3">
    <source>
        <dbReference type="Proteomes" id="UP000075806"/>
    </source>
</evidence>
<dbReference type="SUPFAM" id="SSF109854">
    <property type="entry name" value="DinB/YfiT-like putative metalloenzymes"/>
    <property type="match status" value="1"/>
</dbReference>
<keyword evidence="3" id="KW-1185">Reference proteome</keyword>
<dbReference type="Gene3D" id="1.20.120.450">
    <property type="entry name" value="dinb family like domain"/>
    <property type="match status" value="1"/>
</dbReference>
<gene>
    <name evidence="2" type="ORF">AZF04_13365</name>
</gene>
<evidence type="ECO:0000259" key="1">
    <source>
        <dbReference type="Pfam" id="PF12867"/>
    </source>
</evidence>
<dbReference type="AlphaFoldDB" id="A0A161P5C0"/>
<dbReference type="EMBL" id="LTAO01000039">
    <property type="protein sequence ID" value="KYG26069.1"/>
    <property type="molecule type" value="Genomic_DNA"/>
</dbReference>
<name>A0A161P5C0_9BACI</name>
<accession>A0A161P5C0</accession>
<dbReference type="InterPro" id="IPR034660">
    <property type="entry name" value="DinB/YfiT-like"/>
</dbReference>
<evidence type="ECO:0000313" key="2">
    <source>
        <dbReference type="EMBL" id="KYG26069.1"/>
    </source>
</evidence>
<sequence length="158" mass="18877">MSQNELILLNFKEIRRRSIKVWHSIPQGDLDWRPDSEAMSCAEMIRHVVESEFLYHKILLAGGSKDIENIHNPFDTKKFISVEDELNFISPWRKDFLSYIENLSEDELKYTKIHREEAGYVRILEDMLLRIGYHESVHTGQILDYMRLMKIPRPNIWD</sequence>